<dbReference type="EMBL" id="VXIV02001763">
    <property type="protein sequence ID" value="KAF6030022.1"/>
    <property type="molecule type" value="Genomic_DNA"/>
</dbReference>
<feature type="region of interest" description="Disordered" evidence="9">
    <location>
        <begin position="1"/>
        <end position="22"/>
    </location>
</feature>
<feature type="binding site" evidence="7">
    <location>
        <begin position="527"/>
        <end position="531"/>
    </location>
    <ligand>
        <name>ATP</name>
        <dbReference type="ChEBI" id="CHEBI:30616"/>
    </ligand>
</feature>
<reference evidence="12" key="1">
    <citation type="submission" date="2020-06" db="EMBL/GenBank/DDBJ databases">
        <title>Draft genome of Bugula neritina, a colonial animal packing powerful symbionts and potential medicines.</title>
        <authorList>
            <person name="Rayko M."/>
        </authorList>
    </citation>
    <scope>NUCLEOTIDE SEQUENCE [LARGE SCALE GENOMIC DNA]</scope>
    <source>
        <strain evidence="12">Kwan_BN1</strain>
    </source>
</reference>
<feature type="binding site" evidence="7">
    <location>
        <position position="197"/>
    </location>
    <ligand>
        <name>ATP</name>
        <dbReference type="ChEBI" id="CHEBI:30616"/>
    </ligand>
</feature>
<dbReference type="Gene3D" id="1.10.135.10">
    <property type="entry name" value="ATP:guanido phosphotransferase, N-terminal domain"/>
    <property type="match status" value="2"/>
</dbReference>
<feature type="compositionally biased region" description="Basic and acidic residues" evidence="9">
    <location>
        <begin position="771"/>
        <end position="821"/>
    </location>
</feature>
<feature type="domain" description="Phosphagen kinase N-terminal" evidence="10">
    <location>
        <begin position="23"/>
        <end position="105"/>
    </location>
</feature>
<dbReference type="FunFam" id="1.10.135.10:FF:000003">
    <property type="entry name" value="Three-domain arginine kinase"/>
    <property type="match status" value="2"/>
</dbReference>
<dbReference type="GO" id="GO:0004111">
    <property type="term" value="F:creatine kinase activity"/>
    <property type="evidence" value="ECO:0007669"/>
    <property type="project" value="InterPro"/>
</dbReference>
<sequence>MGCGGSTAAGDPKSGGSSKGAYKSDGKIDGYPNLEGHTHILSRNLTPALYNKLKDLKTNSGCTLDYCMRGGMNNPNFSVGVTMGDEESYTLFGDVLFGVIEERHVGFKRTDIHKRDLDFSKLEGGDLDPNYVLSSRVRTGRNIRGYSLPPFCTRGERRDVKNILLDALSNLEAPFKGTFYSLETMTPEDQQQLIDDHFLFEKPTDTFMTDTGMARDWPDARGIYHNDDKNFLVWINEEDHSRIISMQKGGNIKEVFERFCTGITHVEKLMADQGGNEFMFNEHIGYVLTCPSNLGTGLRGGVHVKIPKLSEHPKFDEILKNCRLQKRGTGGETTTSTDGTFDISNWDRVGKTEVELVQLVIDGVELLIKMEKRLENGESIDDIIPGPEGACPRPKAEGAAIEVKALHDHTWRATPKSSSFPKLEKHHNILSTKLTEAAYDSVSGKTTKNGVTLDMCIQSGCDNMGEEGKVDAGILAGDEESYTEFADIFDPIISELHSEYAKGGKQTCDMDASKLANCELDGEYAVGCRISVSRNIAGFRLTPCIDRCERRMVQKAIVDAAMAMDSKGKYTTVLGMSEEQKAQPIMFSNIADVSLKCGGVARDWPDARGVFCSGGTDFVVWVNEEDHCHAFTMQESGNLKAVFEKFCGNLQKLEAGIKKSGKGFMHNDKLGYITASPDKLGTCLKVGVRAKLPKVSAHDKFADILAALNLNLVANSEGVCDVTNKSTFGCSEVELVQHIGDCISHLIKMEKALAAGESVDELAAQALSGDVKPKEAPKEEPKEEAPAAEKPADEEPKAEAAAEKPAEEEPKAEGSEEPKAE</sequence>
<feature type="domain" description="Phosphagen kinase C-terminal" evidence="11">
    <location>
        <begin position="524"/>
        <end position="753"/>
    </location>
</feature>
<feature type="domain" description="Phosphagen kinase C-terminal" evidence="11">
    <location>
        <begin position="131"/>
        <end position="374"/>
    </location>
</feature>
<dbReference type="InterPro" id="IPR022413">
    <property type="entry name" value="ATP-guanido_PTrfase_N"/>
</dbReference>
<evidence type="ECO:0000256" key="7">
    <source>
        <dbReference type="PROSITE-ProRule" id="PRU00843"/>
    </source>
</evidence>
<feature type="binding site" evidence="7">
    <location>
        <begin position="134"/>
        <end position="138"/>
    </location>
    <ligand>
        <name>ATP</name>
        <dbReference type="ChEBI" id="CHEBI:30616"/>
    </ligand>
</feature>
<evidence type="ECO:0000256" key="2">
    <source>
        <dbReference type="ARBA" id="ARBA00022679"/>
    </source>
</evidence>
<evidence type="ECO:0000256" key="4">
    <source>
        <dbReference type="ARBA" id="ARBA00022777"/>
    </source>
</evidence>
<dbReference type="SUPFAM" id="SSF55931">
    <property type="entry name" value="Glutamine synthetase/guanido kinase"/>
    <property type="match status" value="2"/>
</dbReference>
<dbReference type="SUPFAM" id="SSF48034">
    <property type="entry name" value="Guanido kinase N-terminal domain"/>
    <property type="match status" value="2"/>
</dbReference>
<keyword evidence="13" id="KW-1185">Reference proteome</keyword>
<dbReference type="FunFam" id="3.30.590.10:FF:000002">
    <property type="entry name" value="Creatine kinase S-type, mitochondrial"/>
    <property type="match status" value="1"/>
</dbReference>
<protein>
    <submittedName>
        <fullName evidence="12">CKM</fullName>
    </submittedName>
</protein>
<keyword evidence="4 7" id="KW-0418">Kinase</keyword>
<evidence type="ECO:0000256" key="5">
    <source>
        <dbReference type="ARBA" id="ARBA00022840"/>
    </source>
</evidence>
<name>A0A7J7JUH9_BUGNE</name>
<keyword evidence="3 7" id="KW-0547">Nucleotide-binding</keyword>
<dbReference type="PROSITE" id="PS00112">
    <property type="entry name" value="PHOSPHAGEN_KINASE"/>
    <property type="match status" value="1"/>
</dbReference>
<feature type="binding site" evidence="7">
    <location>
        <begin position="711"/>
        <end position="716"/>
    </location>
    <ligand>
        <name>ATP</name>
        <dbReference type="ChEBI" id="CHEBI:30616"/>
    </ligand>
</feature>
<proteinExistence type="inferred from homology"/>
<dbReference type="Pfam" id="PF00217">
    <property type="entry name" value="ATP-gua_Ptrans"/>
    <property type="match status" value="2"/>
</dbReference>
<evidence type="ECO:0000256" key="8">
    <source>
        <dbReference type="RuleBase" id="RU000505"/>
    </source>
</evidence>
<dbReference type="OrthoDB" id="430219at2759"/>
<feature type="binding site" evidence="7">
    <location>
        <position position="242"/>
    </location>
    <ligand>
        <name>ATP</name>
        <dbReference type="ChEBI" id="CHEBI:30616"/>
    </ligand>
</feature>
<dbReference type="GO" id="GO:0005524">
    <property type="term" value="F:ATP binding"/>
    <property type="evidence" value="ECO:0007669"/>
    <property type="project" value="UniProtKB-UniRule"/>
</dbReference>
<comment type="caution">
    <text evidence="12">The sequence shown here is derived from an EMBL/GenBank/DDBJ whole genome shotgun (WGS) entry which is preliminary data.</text>
</comment>
<gene>
    <name evidence="12" type="ORF">EB796_011677</name>
</gene>
<feature type="region of interest" description="Disordered" evidence="9">
    <location>
        <begin position="766"/>
        <end position="821"/>
    </location>
</feature>
<comment type="similarity">
    <text evidence="1 6 8">Belongs to the ATP:guanido phosphotransferase family.</text>
</comment>
<comment type="caution">
    <text evidence="7">Lacks conserved residue(s) required for the propagation of feature annotation.</text>
</comment>
<evidence type="ECO:0000259" key="11">
    <source>
        <dbReference type="PROSITE" id="PS51510"/>
    </source>
</evidence>
<dbReference type="PANTHER" id="PTHR11547:SF63">
    <property type="entry name" value="CREATINE KINASE M-TYPE"/>
    <property type="match status" value="1"/>
</dbReference>
<accession>A0A7J7JUH9</accession>
<feature type="binding site" evidence="7">
    <location>
        <begin position="299"/>
        <end position="303"/>
    </location>
    <ligand>
        <name>ATP</name>
        <dbReference type="ChEBI" id="CHEBI:30616"/>
    </ligand>
</feature>
<keyword evidence="5 7" id="KW-0067">ATP-binding</keyword>
<feature type="binding site" evidence="7">
    <location>
        <begin position="327"/>
        <end position="332"/>
    </location>
    <ligand>
        <name>ATP</name>
        <dbReference type="ChEBI" id="CHEBI:30616"/>
    </ligand>
</feature>
<dbReference type="PROSITE" id="PS51510">
    <property type="entry name" value="PHOSPHAGEN_KINASE_C"/>
    <property type="match status" value="2"/>
</dbReference>
<feature type="binding site" evidence="7">
    <location>
        <begin position="685"/>
        <end position="689"/>
    </location>
    <ligand>
        <name>ATP</name>
        <dbReference type="ChEBI" id="CHEBI:30616"/>
    </ligand>
</feature>
<evidence type="ECO:0000259" key="10">
    <source>
        <dbReference type="PROSITE" id="PS51509"/>
    </source>
</evidence>
<dbReference type="AlphaFoldDB" id="A0A7J7JUH9"/>
<dbReference type="InterPro" id="IPR036802">
    <property type="entry name" value="ATP-guanido_PTrfase_N_sf"/>
</dbReference>
<dbReference type="PROSITE" id="PS51509">
    <property type="entry name" value="PHOSPHAGEN_KINASE_N"/>
    <property type="match status" value="2"/>
</dbReference>
<dbReference type="PANTHER" id="PTHR11547">
    <property type="entry name" value="ARGININE OR CREATINE KINASE"/>
    <property type="match status" value="1"/>
</dbReference>
<dbReference type="InterPro" id="IPR022415">
    <property type="entry name" value="ATP-guanido_PTrfase_AS"/>
</dbReference>
<dbReference type="InterPro" id="IPR022414">
    <property type="entry name" value="ATP-guanido_PTrfase_cat"/>
</dbReference>
<keyword evidence="2 7" id="KW-0808">Transferase</keyword>
<evidence type="ECO:0000256" key="1">
    <source>
        <dbReference type="ARBA" id="ARBA00006798"/>
    </source>
</evidence>
<dbReference type="Gene3D" id="3.30.590.10">
    <property type="entry name" value="Glutamine synthetase/guanido kinase, catalytic domain"/>
    <property type="match status" value="2"/>
</dbReference>
<dbReference type="GO" id="GO:0005615">
    <property type="term" value="C:extracellular space"/>
    <property type="evidence" value="ECO:0007669"/>
    <property type="project" value="TreeGrafter"/>
</dbReference>
<dbReference type="InterPro" id="IPR014746">
    <property type="entry name" value="Gln_synth/guanido_kin_cat_dom"/>
</dbReference>
<evidence type="ECO:0000313" key="13">
    <source>
        <dbReference type="Proteomes" id="UP000593567"/>
    </source>
</evidence>
<dbReference type="GO" id="GO:0046314">
    <property type="term" value="P:phosphocreatine biosynthetic process"/>
    <property type="evidence" value="ECO:0007669"/>
    <property type="project" value="InterPro"/>
</dbReference>
<evidence type="ECO:0000256" key="9">
    <source>
        <dbReference type="SAM" id="MobiDB-lite"/>
    </source>
</evidence>
<evidence type="ECO:0000256" key="6">
    <source>
        <dbReference type="PROSITE-ProRule" id="PRU00842"/>
    </source>
</evidence>
<evidence type="ECO:0000313" key="12">
    <source>
        <dbReference type="EMBL" id="KAF6030022.1"/>
    </source>
</evidence>
<dbReference type="Proteomes" id="UP000593567">
    <property type="component" value="Unassembled WGS sequence"/>
</dbReference>
<dbReference type="InterPro" id="IPR000749">
    <property type="entry name" value="ATP-guanido_PTrfase"/>
</dbReference>
<organism evidence="12 13">
    <name type="scientific">Bugula neritina</name>
    <name type="common">Brown bryozoan</name>
    <name type="synonym">Sertularia neritina</name>
    <dbReference type="NCBI Taxonomy" id="10212"/>
    <lineage>
        <taxon>Eukaryota</taxon>
        <taxon>Metazoa</taxon>
        <taxon>Spiralia</taxon>
        <taxon>Lophotrochozoa</taxon>
        <taxon>Bryozoa</taxon>
        <taxon>Gymnolaemata</taxon>
        <taxon>Cheilostomatida</taxon>
        <taxon>Flustrina</taxon>
        <taxon>Buguloidea</taxon>
        <taxon>Bugulidae</taxon>
        <taxon>Bugula</taxon>
    </lineage>
</organism>
<evidence type="ECO:0000256" key="3">
    <source>
        <dbReference type="ARBA" id="ARBA00022741"/>
    </source>
</evidence>
<feature type="domain" description="Phosphagen kinase N-terminal" evidence="10">
    <location>
        <begin position="412"/>
        <end position="498"/>
    </location>
</feature>
<dbReference type="Pfam" id="PF02807">
    <property type="entry name" value="ATP-gua_PtransN"/>
    <property type="match status" value="2"/>
</dbReference>